<feature type="compositionally biased region" description="Basic and acidic residues" evidence="2">
    <location>
        <begin position="1"/>
        <end position="20"/>
    </location>
</feature>
<keyword evidence="1" id="KW-0106">Calcium</keyword>
<dbReference type="AlphaFoldDB" id="A0AAE0Z4G2"/>
<evidence type="ECO:0000313" key="5">
    <source>
        <dbReference type="Proteomes" id="UP001283361"/>
    </source>
</evidence>
<feature type="domain" description="EF-hand" evidence="3">
    <location>
        <begin position="566"/>
        <end position="597"/>
    </location>
</feature>
<dbReference type="InterPro" id="IPR002048">
    <property type="entry name" value="EF_hand_dom"/>
</dbReference>
<feature type="compositionally biased region" description="Polar residues" evidence="2">
    <location>
        <begin position="666"/>
        <end position="675"/>
    </location>
</feature>
<proteinExistence type="predicted"/>
<feature type="compositionally biased region" description="Polar residues" evidence="2">
    <location>
        <begin position="85"/>
        <end position="98"/>
    </location>
</feature>
<dbReference type="InterPro" id="IPR001611">
    <property type="entry name" value="Leu-rich_rpt"/>
</dbReference>
<dbReference type="InterPro" id="IPR018247">
    <property type="entry name" value="EF_Hand_1_Ca_BS"/>
</dbReference>
<dbReference type="Pfam" id="PF13499">
    <property type="entry name" value="EF-hand_7"/>
    <property type="match status" value="1"/>
</dbReference>
<dbReference type="EMBL" id="JAWDGP010004681">
    <property type="protein sequence ID" value="KAK3762607.1"/>
    <property type="molecule type" value="Genomic_DNA"/>
</dbReference>
<reference evidence="4" key="1">
    <citation type="journal article" date="2023" name="G3 (Bethesda)">
        <title>A reference genome for the long-term kleptoplast-retaining sea slug Elysia crispata morphotype clarki.</title>
        <authorList>
            <person name="Eastman K.E."/>
            <person name="Pendleton A.L."/>
            <person name="Shaikh M.A."/>
            <person name="Suttiyut T."/>
            <person name="Ogas R."/>
            <person name="Tomko P."/>
            <person name="Gavelis G."/>
            <person name="Widhalm J.R."/>
            <person name="Wisecaver J.H."/>
        </authorList>
    </citation>
    <scope>NUCLEOTIDE SEQUENCE</scope>
    <source>
        <strain evidence="4">ECLA1</strain>
    </source>
</reference>
<dbReference type="Proteomes" id="UP001283361">
    <property type="component" value="Unassembled WGS sequence"/>
</dbReference>
<dbReference type="InterPro" id="IPR011992">
    <property type="entry name" value="EF-hand-dom_pair"/>
</dbReference>
<gene>
    <name evidence="4" type="ORF">RRG08_020686</name>
</gene>
<comment type="caution">
    <text evidence="4">The sequence shown here is derived from an EMBL/GenBank/DDBJ whole genome shotgun (WGS) entry which is preliminary data.</text>
</comment>
<dbReference type="CDD" id="cd00051">
    <property type="entry name" value="EFh"/>
    <property type="match status" value="1"/>
</dbReference>
<dbReference type="GO" id="GO:0005509">
    <property type="term" value="F:calcium ion binding"/>
    <property type="evidence" value="ECO:0007669"/>
    <property type="project" value="InterPro"/>
</dbReference>
<dbReference type="SUPFAM" id="SSF52047">
    <property type="entry name" value="RNI-like"/>
    <property type="match status" value="1"/>
</dbReference>
<dbReference type="InterPro" id="IPR052394">
    <property type="entry name" value="LRR-containing"/>
</dbReference>
<evidence type="ECO:0000313" key="4">
    <source>
        <dbReference type="EMBL" id="KAK3762607.1"/>
    </source>
</evidence>
<sequence length="675" mass="73087">MSAEHIGSEVREEAGGEKKGGSTSSSSDKVQSSRNREDLSSAKSILPPLRETSRARQGTLLNGGNSLSLREGSEGGGGGGGDAVQVSTTRENTKTEVQSLGLGRKTATLYLSRTHTMMKGRSSSQAVQKPLGQGEGMTSSRCTHRKTTNMSHQRGSGSGATSGQGHMSAEAEEELLSLVGLDAAQREFTFTGYTIEEDIIPREETPPDLTEDERASRSYRDVYLKTCQKLGVLPVAPVTRALSEDNVTLKTRGLGVRGARAIAAALVGNKHVKSLELEDNWIGGEGAVALASMLVGNNVITEINIADNRIGTKGIRAICEALCLNRTVRKIDVSGSNLFDHDAKYLADLLESNYCLQELRARNNKFGELGGLYLGPAIANNETLQILNLSWNHLRGKGAFAIAVGLGANLALKMMDLSWNGFCAKACKLLGQSLKENGSLRELDLSNNRVEAEGVGGLMLGVQVNITMTAIRLGSNPITPDVATVILRAITEHTESGIIELDLANIVIEEEFTRLLEDVRKDRLLLVKHGPVIKKGASVVKEGDAISGFMDPVLALYDYMSQKGYRVIDLFKRFDKDQSMTLTRDEFYTGLVQAHVPMTVGQLEELMEKLDKNRDGIVDLKELMDGEKLFRRKTMRKKLRGQSVNAAARRRSGSLPELNPGDKTKSSVGLSSVVE</sequence>
<accession>A0AAE0Z4G2</accession>
<feature type="compositionally biased region" description="Low complexity" evidence="2">
    <location>
        <begin position="58"/>
        <end position="70"/>
    </location>
</feature>
<keyword evidence="5" id="KW-1185">Reference proteome</keyword>
<evidence type="ECO:0000256" key="1">
    <source>
        <dbReference type="ARBA" id="ARBA00022837"/>
    </source>
</evidence>
<dbReference type="PROSITE" id="PS00018">
    <property type="entry name" value="EF_HAND_1"/>
    <property type="match status" value="1"/>
</dbReference>
<dbReference type="SUPFAM" id="SSF47473">
    <property type="entry name" value="EF-hand"/>
    <property type="match status" value="1"/>
</dbReference>
<dbReference type="SMART" id="SM00054">
    <property type="entry name" value="EFh"/>
    <property type="match status" value="2"/>
</dbReference>
<dbReference type="Gene3D" id="3.80.10.10">
    <property type="entry name" value="Ribonuclease Inhibitor"/>
    <property type="match status" value="2"/>
</dbReference>
<dbReference type="SMART" id="SM00368">
    <property type="entry name" value="LRR_RI"/>
    <property type="match status" value="8"/>
</dbReference>
<dbReference type="Gene3D" id="1.10.238.10">
    <property type="entry name" value="EF-hand"/>
    <property type="match status" value="1"/>
</dbReference>
<dbReference type="PANTHER" id="PTHR24114:SF50">
    <property type="entry name" value="RNI-LIKE PROTEIN"/>
    <property type="match status" value="1"/>
</dbReference>
<feature type="region of interest" description="Disordered" evidence="2">
    <location>
        <begin position="1"/>
        <end position="99"/>
    </location>
</feature>
<feature type="domain" description="EF-hand" evidence="3">
    <location>
        <begin position="598"/>
        <end position="633"/>
    </location>
</feature>
<feature type="compositionally biased region" description="Low complexity" evidence="2">
    <location>
        <begin position="21"/>
        <end position="33"/>
    </location>
</feature>
<feature type="region of interest" description="Disordered" evidence="2">
    <location>
        <begin position="117"/>
        <end position="169"/>
    </location>
</feature>
<dbReference type="InterPro" id="IPR032675">
    <property type="entry name" value="LRR_dom_sf"/>
</dbReference>
<evidence type="ECO:0000256" key="2">
    <source>
        <dbReference type="SAM" id="MobiDB-lite"/>
    </source>
</evidence>
<evidence type="ECO:0000259" key="3">
    <source>
        <dbReference type="PROSITE" id="PS50222"/>
    </source>
</evidence>
<feature type="region of interest" description="Disordered" evidence="2">
    <location>
        <begin position="637"/>
        <end position="675"/>
    </location>
</feature>
<organism evidence="4 5">
    <name type="scientific">Elysia crispata</name>
    <name type="common">lettuce slug</name>
    <dbReference type="NCBI Taxonomy" id="231223"/>
    <lineage>
        <taxon>Eukaryota</taxon>
        <taxon>Metazoa</taxon>
        <taxon>Spiralia</taxon>
        <taxon>Lophotrochozoa</taxon>
        <taxon>Mollusca</taxon>
        <taxon>Gastropoda</taxon>
        <taxon>Heterobranchia</taxon>
        <taxon>Euthyneura</taxon>
        <taxon>Panpulmonata</taxon>
        <taxon>Sacoglossa</taxon>
        <taxon>Placobranchoidea</taxon>
        <taxon>Plakobranchidae</taxon>
        <taxon>Elysia</taxon>
    </lineage>
</organism>
<dbReference type="PROSITE" id="PS50222">
    <property type="entry name" value="EF_HAND_2"/>
    <property type="match status" value="2"/>
</dbReference>
<feature type="compositionally biased region" description="Polar residues" evidence="2">
    <location>
        <begin position="117"/>
        <end position="127"/>
    </location>
</feature>
<name>A0AAE0Z4G2_9GAST</name>
<dbReference type="Pfam" id="PF13516">
    <property type="entry name" value="LRR_6"/>
    <property type="match status" value="4"/>
</dbReference>
<dbReference type="PANTHER" id="PTHR24114">
    <property type="entry name" value="LEUCINE RICH REPEAT FAMILY PROTEIN"/>
    <property type="match status" value="1"/>
</dbReference>
<protein>
    <recommendedName>
        <fullName evidence="3">EF-hand domain-containing protein</fullName>
    </recommendedName>
</protein>